<sequence length="164" mass="16916">MAATDRPGVVFRQEALDNYARLDREDSAPPFDVARLRPRWWSFLAGAACLAVLALAGLLYQVEQGPKGVLVGIEDDNVVVGLSDTPPDLVGESIVLTLPDGAEIEGTATDSQQVTGNGATGTMLLVELASPGAATGYDGESVTVNTGRTGLLIAVFGDRGGDGS</sequence>
<name>A0A1G7DCE7_9ACTN</name>
<dbReference type="STRING" id="58114.SAMN05216270_12417"/>
<evidence type="ECO:0000256" key="1">
    <source>
        <dbReference type="SAM" id="Phobius"/>
    </source>
</evidence>
<dbReference type="RefSeq" id="WP_091040468.1">
    <property type="nucleotide sequence ID" value="NZ_FNAD01000024.1"/>
</dbReference>
<protein>
    <submittedName>
        <fullName evidence="2">Uncharacterized protein</fullName>
    </submittedName>
</protein>
<proteinExistence type="predicted"/>
<gene>
    <name evidence="2" type="ORF">SAMN05216270_12417</name>
</gene>
<dbReference type="Proteomes" id="UP000198949">
    <property type="component" value="Unassembled WGS sequence"/>
</dbReference>
<keyword evidence="1" id="KW-0812">Transmembrane</keyword>
<accession>A0A1G7DCE7</accession>
<evidence type="ECO:0000313" key="2">
    <source>
        <dbReference type="EMBL" id="SDE49149.1"/>
    </source>
</evidence>
<dbReference type="AlphaFoldDB" id="A0A1G7DCE7"/>
<feature type="transmembrane region" description="Helical" evidence="1">
    <location>
        <begin position="40"/>
        <end position="60"/>
    </location>
</feature>
<keyword evidence="1" id="KW-0472">Membrane</keyword>
<organism evidence="2 3">
    <name type="scientific">Glycomyces harbinensis</name>
    <dbReference type="NCBI Taxonomy" id="58114"/>
    <lineage>
        <taxon>Bacteria</taxon>
        <taxon>Bacillati</taxon>
        <taxon>Actinomycetota</taxon>
        <taxon>Actinomycetes</taxon>
        <taxon>Glycomycetales</taxon>
        <taxon>Glycomycetaceae</taxon>
        <taxon>Glycomyces</taxon>
    </lineage>
</organism>
<reference evidence="3" key="1">
    <citation type="submission" date="2016-10" db="EMBL/GenBank/DDBJ databases">
        <authorList>
            <person name="Varghese N."/>
            <person name="Submissions S."/>
        </authorList>
    </citation>
    <scope>NUCLEOTIDE SEQUENCE [LARGE SCALE GENOMIC DNA]</scope>
    <source>
        <strain evidence="3">CGMCC 4.3516</strain>
    </source>
</reference>
<evidence type="ECO:0000313" key="3">
    <source>
        <dbReference type="Proteomes" id="UP000198949"/>
    </source>
</evidence>
<dbReference type="EMBL" id="FNAD01000024">
    <property type="protein sequence ID" value="SDE49149.1"/>
    <property type="molecule type" value="Genomic_DNA"/>
</dbReference>
<keyword evidence="3" id="KW-1185">Reference proteome</keyword>
<keyword evidence="1" id="KW-1133">Transmembrane helix</keyword>